<proteinExistence type="predicted"/>
<name>A0ABW1S2F6_9LACO</name>
<evidence type="ECO:0000313" key="1">
    <source>
        <dbReference type="EMBL" id="MFC6181884.1"/>
    </source>
</evidence>
<protein>
    <recommendedName>
        <fullName evidence="3">Cell surface protein</fullName>
    </recommendedName>
</protein>
<dbReference type="EMBL" id="JBHSSC010000042">
    <property type="protein sequence ID" value="MFC6181884.1"/>
    <property type="molecule type" value="Genomic_DNA"/>
</dbReference>
<evidence type="ECO:0000313" key="2">
    <source>
        <dbReference type="Proteomes" id="UP001596282"/>
    </source>
</evidence>
<sequence length="487" mass="50183">MSGPLISHAATLTSVTYTAEPEGTGVSLLTDDGFVVFSGFPKITAIKADNVSNGSLTNFTTQLQVTYSGTLTPKNSFVMSSLYADLFDSNGKILSSSAGTNLISSGTKSSYTFSGSAATQTIALNWKSWQGANPTYIGLRLVAGTSTLPSYYGNKEIGLAKLTSFNISKLTPTITSALTENSTTIQGKGTVAGDKITCDADPSVSATVGSDLSYTLTLSGDLSGKTSVTVTESNSSGSYDDGTVTASVAQIKPLTIAATTPSLTILPDDATAFKSMSDADVIAWIVKQAGITGTDPNDNNTSSGITYAAKESNLGTTLSGLAANGSTTVDIYGTKSGAKDSATTPITIKLLPGTLTFGTVASAVDFGSLEIPTSETYYAPSTNWQVNVNDTRTVGSKWYLYASAPALTDGTHTFKGGLVYRSGSDVQNLSSGTIEVASGARQSGVTTTNVTNNWSKTNGIVIDALPGIYAGNYGTTVNWTLSDTPTN</sequence>
<accession>A0ABW1S2F6</accession>
<gene>
    <name evidence="1" type="ORF">ACFP5Y_11670</name>
</gene>
<organism evidence="1 2">
    <name type="scientific">Lactiplantibacillus daowaiensis</name>
    <dbReference type="NCBI Taxonomy" id="2559918"/>
    <lineage>
        <taxon>Bacteria</taxon>
        <taxon>Bacillati</taxon>
        <taxon>Bacillota</taxon>
        <taxon>Bacilli</taxon>
        <taxon>Lactobacillales</taxon>
        <taxon>Lactobacillaceae</taxon>
        <taxon>Lactiplantibacillus</taxon>
    </lineage>
</organism>
<evidence type="ECO:0008006" key="3">
    <source>
        <dbReference type="Google" id="ProtNLM"/>
    </source>
</evidence>
<comment type="caution">
    <text evidence="1">The sequence shown here is derived from an EMBL/GenBank/DDBJ whole genome shotgun (WGS) entry which is preliminary data.</text>
</comment>
<keyword evidence="2" id="KW-1185">Reference proteome</keyword>
<dbReference type="Proteomes" id="UP001596282">
    <property type="component" value="Unassembled WGS sequence"/>
</dbReference>
<dbReference type="RefSeq" id="WP_137627908.1">
    <property type="nucleotide sequence ID" value="NZ_BJDJ01000004.1"/>
</dbReference>
<reference evidence="2" key="1">
    <citation type="journal article" date="2019" name="Int. J. Syst. Evol. Microbiol.">
        <title>The Global Catalogue of Microorganisms (GCM) 10K type strain sequencing project: providing services to taxonomists for standard genome sequencing and annotation.</title>
        <authorList>
            <consortium name="The Broad Institute Genomics Platform"/>
            <consortium name="The Broad Institute Genome Sequencing Center for Infectious Disease"/>
            <person name="Wu L."/>
            <person name="Ma J."/>
        </authorList>
    </citation>
    <scope>NUCLEOTIDE SEQUENCE [LARGE SCALE GENOMIC DNA]</scope>
    <source>
        <strain evidence="2">CCM 8933</strain>
    </source>
</reference>